<name>A0A2S7K5B6_9PROT</name>
<evidence type="ECO:0000259" key="9">
    <source>
        <dbReference type="PROSITE" id="PS50850"/>
    </source>
</evidence>
<feature type="transmembrane region" description="Helical" evidence="8">
    <location>
        <begin position="325"/>
        <end position="345"/>
    </location>
</feature>
<organism evidence="10 11">
    <name type="scientific">Hyphococcus luteus</name>
    <dbReference type="NCBI Taxonomy" id="2058213"/>
    <lineage>
        <taxon>Bacteria</taxon>
        <taxon>Pseudomonadati</taxon>
        <taxon>Pseudomonadota</taxon>
        <taxon>Alphaproteobacteria</taxon>
        <taxon>Parvularculales</taxon>
        <taxon>Parvularculaceae</taxon>
        <taxon>Hyphococcus</taxon>
    </lineage>
</organism>
<dbReference type="GO" id="GO:0005886">
    <property type="term" value="C:plasma membrane"/>
    <property type="evidence" value="ECO:0007669"/>
    <property type="project" value="UniProtKB-SubCell"/>
</dbReference>
<accession>A0A2S7K5B6</accession>
<evidence type="ECO:0000256" key="5">
    <source>
        <dbReference type="ARBA" id="ARBA00022989"/>
    </source>
</evidence>
<gene>
    <name evidence="10" type="ORF">CW354_11365</name>
</gene>
<comment type="subcellular location">
    <subcellularLocation>
        <location evidence="1">Cell membrane</location>
        <topology evidence="1">Multi-pass membrane protein</topology>
    </subcellularLocation>
</comment>
<dbReference type="PANTHER" id="PTHR43045">
    <property type="entry name" value="SHIKIMATE TRANSPORTER"/>
    <property type="match status" value="1"/>
</dbReference>
<feature type="transmembrane region" description="Helical" evidence="8">
    <location>
        <begin position="258"/>
        <end position="284"/>
    </location>
</feature>
<evidence type="ECO:0000256" key="2">
    <source>
        <dbReference type="ARBA" id="ARBA00022448"/>
    </source>
</evidence>
<dbReference type="RefSeq" id="WP_104830204.1">
    <property type="nucleotide sequence ID" value="NZ_PJCH01000006.1"/>
</dbReference>
<dbReference type="OrthoDB" id="9783227at2"/>
<dbReference type="Proteomes" id="UP000239504">
    <property type="component" value="Unassembled WGS sequence"/>
</dbReference>
<evidence type="ECO:0000313" key="11">
    <source>
        <dbReference type="Proteomes" id="UP000239504"/>
    </source>
</evidence>
<feature type="transmembrane region" description="Helical" evidence="8">
    <location>
        <begin position="416"/>
        <end position="438"/>
    </location>
</feature>
<dbReference type="FunFam" id="1.20.1250.20:FF:000001">
    <property type="entry name" value="Dicarboxylate MFS transporter"/>
    <property type="match status" value="1"/>
</dbReference>
<feature type="transmembrane region" description="Helical" evidence="8">
    <location>
        <begin position="67"/>
        <end position="90"/>
    </location>
</feature>
<feature type="transmembrane region" description="Helical" evidence="8">
    <location>
        <begin position="42"/>
        <end position="61"/>
    </location>
</feature>
<feature type="transmembrane region" description="Helical" evidence="8">
    <location>
        <begin position="202"/>
        <end position="221"/>
    </location>
</feature>
<dbReference type="InterPro" id="IPR036259">
    <property type="entry name" value="MFS_trans_sf"/>
</dbReference>
<dbReference type="InterPro" id="IPR020846">
    <property type="entry name" value="MFS_dom"/>
</dbReference>
<keyword evidence="2" id="KW-0813">Transport</keyword>
<sequence length="447" mass="46810">MRNITVEETGAAPSAGPSEADTAETPIHRAVMGACAGAVMEYYDFSIYATLAIYLSMNFFPPENPTVAVLLAVSSMGVAFIFRPLGGIVFGALGDRLGRRKIFLATLFLMSFATIGVGLLPGYATLGLAAPVILVILRIGQGLAVGGEYAAASTYVVEHSPPHKRGYYSGWLASMASTAMVMALLAVSLTQAIMDADSFERWGWRIPFLFAIILLAVSLVLRSKLRESPVFKNLAKKGKMAPAPLRQVLGDWTSIKSILVVAAGVCSPQITSGVTGSMLALYFLQTKTAADPAMSNLLIAAGCLTAIPMTVIAGALSDRFGRQKILVAGMAIGVLTYIPLFYALLTTYESQIASLLIIIGLQIPTSLIVGAAFSTVPEIFPAAQRMTSVAFAFSIGGIVGGLAPAVSLALTDKGGVLLGASWPVAVLLAGMIVNLLWVPNRTGASID</sequence>
<dbReference type="GO" id="GO:0022857">
    <property type="term" value="F:transmembrane transporter activity"/>
    <property type="evidence" value="ECO:0007669"/>
    <property type="project" value="InterPro"/>
</dbReference>
<evidence type="ECO:0000256" key="7">
    <source>
        <dbReference type="SAM" id="MobiDB-lite"/>
    </source>
</evidence>
<evidence type="ECO:0000256" key="8">
    <source>
        <dbReference type="SAM" id="Phobius"/>
    </source>
</evidence>
<keyword evidence="5 8" id="KW-1133">Transmembrane helix</keyword>
<dbReference type="SUPFAM" id="SSF103473">
    <property type="entry name" value="MFS general substrate transporter"/>
    <property type="match status" value="1"/>
</dbReference>
<dbReference type="Pfam" id="PF07690">
    <property type="entry name" value="MFS_1"/>
    <property type="match status" value="1"/>
</dbReference>
<keyword evidence="4 8" id="KW-0812">Transmembrane</keyword>
<dbReference type="Gene3D" id="1.20.1250.20">
    <property type="entry name" value="MFS general substrate transporter like domains"/>
    <property type="match status" value="2"/>
</dbReference>
<evidence type="ECO:0000256" key="3">
    <source>
        <dbReference type="ARBA" id="ARBA00022475"/>
    </source>
</evidence>
<dbReference type="InterPro" id="IPR011701">
    <property type="entry name" value="MFS"/>
</dbReference>
<protein>
    <recommendedName>
        <fullName evidence="9">Major facilitator superfamily (MFS) profile domain-containing protein</fullName>
    </recommendedName>
</protein>
<dbReference type="PROSITE" id="PS50850">
    <property type="entry name" value="MFS"/>
    <property type="match status" value="1"/>
</dbReference>
<feature type="region of interest" description="Disordered" evidence="7">
    <location>
        <begin position="1"/>
        <end position="22"/>
    </location>
</feature>
<evidence type="ECO:0000313" key="10">
    <source>
        <dbReference type="EMBL" id="PQA87666.1"/>
    </source>
</evidence>
<keyword evidence="6 8" id="KW-0472">Membrane</keyword>
<reference evidence="10 11" key="1">
    <citation type="submission" date="2017-12" db="EMBL/GenBank/DDBJ databases">
        <authorList>
            <person name="Hurst M.R.H."/>
        </authorList>
    </citation>
    <scope>NUCLEOTIDE SEQUENCE [LARGE SCALE GENOMIC DNA]</scope>
    <source>
        <strain evidence="10 11">SY-3-19</strain>
    </source>
</reference>
<feature type="transmembrane region" description="Helical" evidence="8">
    <location>
        <begin position="102"/>
        <end position="120"/>
    </location>
</feature>
<keyword evidence="11" id="KW-1185">Reference proteome</keyword>
<keyword evidence="3" id="KW-1003">Cell membrane</keyword>
<evidence type="ECO:0000256" key="1">
    <source>
        <dbReference type="ARBA" id="ARBA00004651"/>
    </source>
</evidence>
<feature type="domain" description="Major facilitator superfamily (MFS) profile" evidence="9">
    <location>
        <begin position="30"/>
        <end position="442"/>
    </location>
</feature>
<proteinExistence type="predicted"/>
<feature type="transmembrane region" description="Helical" evidence="8">
    <location>
        <begin position="167"/>
        <end position="190"/>
    </location>
</feature>
<feature type="transmembrane region" description="Helical" evidence="8">
    <location>
        <begin position="388"/>
        <end position="410"/>
    </location>
</feature>
<evidence type="ECO:0000256" key="6">
    <source>
        <dbReference type="ARBA" id="ARBA00023136"/>
    </source>
</evidence>
<feature type="transmembrane region" description="Helical" evidence="8">
    <location>
        <begin position="351"/>
        <end position="376"/>
    </location>
</feature>
<comment type="caution">
    <text evidence="10">The sequence shown here is derived from an EMBL/GenBank/DDBJ whole genome shotgun (WGS) entry which is preliminary data.</text>
</comment>
<dbReference type="EMBL" id="PJCH01000006">
    <property type="protein sequence ID" value="PQA87666.1"/>
    <property type="molecule type" value="Genomic_DNA"/>
</dbReference>
<feature type="transmembrane region" description="Helical" evidence="8">
    <location>
        <begin position="296"/>
        <end position="316"/>
    </location>
</feature>
<evidence type="ECO:0000256" key="4">
    <source>
        <dbReference type="ARBA" id="ARBA00022692"/>
    </source>
</evidence>
<dbReference type="AlphaFoldDB" id="A0A2S7K5B6"/>
<dbReference type="PANTHER" id="PTHR43045:SF7">
    <property type="entry name" value="MAJOR FACILITATOR SUPERFAMILY TRANSPORTER"/>
    <property type="match status" value="1"/>
</dbReference>